<feature type="binding site" evidence="3">
    <location>
        <position position="288"/>
    </location>
    <ligand>
        <name>CTP</name>
        <dbReference type="ChEBI" id="CHEBI:37563"/>
    </ligand>
</feature>
<name>A0A8J6P4U5_9FIRM</name>
<keyword evidence="3 4" id="KW-0288">FMN</keyword>
<comment type="pathway">
    <text evidence="3 4">Cofactor biosynthesis; coenzyme A biosynthesis; CoA from (R)-pantothenate: step 2/5.</text>
</comment>
<evidence type="ECO:0000313" key="7">
    <source>
        <dbReference type="EMBL" id="MBC8609569.1"/>
    </source>
</evidence>
<feature type="binding site" evidence="3">
    <location>
        <position position="342"/>
    </location>
    <ligand>
        <name>CTP</name>
        <dbReference type="ChEBI" id="CHEBI:37563"/>
    </ligand>
</feature>
<evidence type="ECO:0000259" key="5">
    <source>
        <dbReference type="Pfam" id="PF02441"/>
    </source>
</evidence>
<feature type="region of interest" description="Phosphopantothenate--cysteine ligase" evidence="3">
    <location>
        <begin position="190"/>
        <end position="398"/>
    </location>
</feature>
<comment type="similarity">
    <text evidence="3 4">In the N-terminal section; belongs to the HFCD (homo-oligomeric flavin containing Cys decarboxylase) superfamily.</text>
</comment>
<dbReference type="InterPro" id="IPR036551">
    <property type="entry name" value="Flavin_trans-like"/>
</dbReference>
<dbReference type="Proteomes" id="UP000632659">
    <property type="component" value="Unassembled WGS sequence"/>
</dbReference>
<feature type="domain" description="Flavoprotein" evidence="5">
    <location>
        <begin position="5"/>
        <end position="177"/>
    </location>
</feature>
<comment type="catalytic activity">
    <reaction evidence="3 4">
        <text>N-[(R)-4-phosphopantothenoyl]-L-cysteine + H(+) = (R)-4'-phosphopantetheine + CO2</text>
        <dbReference type="Rhea" id="RHEA:16793"/>
        <dbReference type="ChEBI" id="CHEBI:15378"/>
        <dbReference type="ChEBI" id="CHEBI:16526"/>
        <dbReference type="ChEBI" id="CHEBI:59458"/>
        <dbReference type="ChEBI" id="CHEBI:61723"/>
        <dbReference type="EC" id="4.1.1.36"/>
    </reaction>
</comment>
<comment type="cofactor">
    <cofactor evidence="3">
        <name>FMN</name>
        <dbReference type="ChEBI" id="CHEBI:58210"/>
    </cofactor>
    <text evidence="3">Binds 1 FMN per subunit.</text>
</comment>
<dbReference type="RefSeq" id="WP_093988051.1">
    <property type="nucleotide sequence ID" value="NZ_FYDD01000003.1"/>
</dbReference>
<keyword evidence="3 4" id="KW-0436">Ligase</keyword>
<dbReference type="GO" id="GO:0004632">
    <property type="term" value="F:phosphopantothenate--cysteine ligase activity"/>
    <property type="evidence" value="ECO:0007669"/>
    <property type="project" value="UniProtKB-UniRule"/>
</dbReference>
<feature type="domain" description="DNA/pantothenate metabolism flavoprotein C-terminal" evidence="6">
    <location>
        <begin position="185"/>
        <end position="394"/>
    </location>
</feature>
<feature type="active site" description="Proton donor" evidence="3">
    <location>
        <position position="157"/>
    </location>
</feature>
<organism evidence="7 8">
    <name type="scientific">Massiliimalia timonensis</name>
    <dbReference type="NCBI Taxonomy" id="1987501"/>
    <lineage>
        <taxon>Bacteria</taxon>
        <taxon>Bacillati</taxon>
        <taxon>Bacillota</taxon>
        <taxon>Clostridia</taxon>
        <taxon>Eubacteriales</taxon>
        <taxon>Oscillospiraceae</taxon>
        <taxon>Massiliimalia</taxon>
    </lineage>
</organism>
<feature type="binding site" evidence="3">
    <location>
        <position position="278"/>
    </location>
    <ligand>
        <name>CTP</name>
        <dbReference type="ChEBI" id="CHEBI:37563"/>
    </ligand>
</feature>
<reference evidence="7" key="1">
    <citation type="submission" date="2020-08" db="EMBL/GenBank/DDBJ databases">
        <title>Genome public.</title>
        <authorList>
            <person name="Liu C."/>
            <person name="Sun Q."/>
        </authorList>
    </citation>
    <scope>NUCLEOTIDE SEQUENCE</scope>
    <source>
        <strain evidence="7">NSJ-15</strain>
    </source>
</reference>
<feature type="region of interest" description="Phosphopantothenoylcysteine decarboxylase" evidence="3">
    <location>
        <begin position="1"/>
        <end position="189"/>
    </location>
</feature>
<dbReference type="InterPro" id="IPR035929">
    <property type="entry name" value="CoaB-like_sf"/>
</dbReference>
<keyword evidence="3" id="KW-0479">Metal-binding</keyword>
<evidence type="ECO:0000256" key="3">
    <source>
        <dbReference type="HAMAP-Rule" id="MF_02225"/>
    </source>
</evidence>
<dbReference type="AlphaFoldDB" id="A0A8J6P4U5"/>
<comment type="similarity">
    <text evidence="3 4">In the C-terminal section; belongs to the PPC synthetase family.</text>
</comment>
<dbReference type="GO" id="GO:0015941">
    <property type="term" value="P:pantothenate catabolic process"/>
    <property type="evidence" value="ECO:0007669"/>
    <property type="project" value="InterPro"/>
</dbReference>
<dbReference type="EC" id="6.3.2.5" evidence="3"/>
<dbReference type="InterPro" id="IPR005252">
    <property type="entry name" value="CoaBC"/>
</dbReference>
<accession>A0A8J6P4U5</accession>
<comment type="function">
    <text evidence="3">Catalyzes two sequential steps in the biosynthesis of coenzyme A. In the first step cysteine is conjugated to 4'-phosphopantothenate to form 4-phosphopantothenoylcysteine. In the second step the latter compound is decarboxylated to form 4'-phosphopantotheine.</text>
</comment>
<dbReference type="PANTHER" id="PTHR14359">
    <property type="entry name" value="HOMO-OLIGOMERIC FLAVIN CONTAINING CYS DECARBOXYLASE FAMILY"/>
    <property type="match status" value="1"/>
</dbReference>
<dbReference type="GO" id="GO:0071513">
    <property type="term" value="C:phosphopantothenoylcysteine decarboxylase complex"/>
    <property type="evidence" value="ECO:0007669"/>
    <property type="project" value="TreeGrafter"/>
</dbReference>
<dbReference type="Gene3D" id="3.40.50.1950">
    <property type="entry name" value="Flavin prenyltransferase-like"/>
    <property type="match status" value="1"/>
</dbReference>
<dbReference type="NCBIfam" id="TIGR00521">
    <property type="entry name" value="coaBC_dfp"/>
    <property type="match status" value="1"/>
</dbReference>
<evidence type="ECO:0000313" key="8">
    <source>
        <dbReference type="Proteomes" id="UP000632659"/>
    </source>
</evidence>
<proteinExistence type="inferred from homology"/>
<dbReference type="GO" id="GO:0015937">
    <property type="term" value="P:coenzyme A biosynthetic process"/>
    <property type="evidence" value="ECO:0007669"/>
    <property type="project" value="UniProtKB-UniRule"/>
</dbReference>
<dbReference type="UniPathway" id="UPA00241">
    <property type="reaction ID" value="UER00353"/>
</dbReference>
<keyword evidence="2 3" id="KW-0456">Lyase</keyword>
<sequence length="398" mass="43499">MENQKTVVLGVCGGIAAYKLADLASKLSKEQYDVHVIMTKNATEFITPLTFETLTGNKCIVDTFDRDFQWDVKHISLAKRAALALIAPATANVIAKLANGIADDMLTTTVLAMKCPVLVSPSMNTAMYEHPATQRNMETLRSYGYRLIEPESGVLACKDVGKGRLPKTEVLYEEIRQVLAYPKDLAGKQVLVTAGPTQESVDPVRYLTNHSTGKMGYEIARAAYLRGAEVTLVTGPCHLPPPYGVKAVQVTSAQDMFEAVKAEADTSDIIIKAAAVADFTPAEKAAEKIKKQGRKTAQINLRATTDILKYLGEHKHEGQLLCGFSMETEQMLEHSREKLLRKNADMIVANSLRQQGAGFGGDTNIVTLITRQDETALPQMSKEMVAHAVLDKLLTFGK</sequence>
<evidence type="ECO:0000256" key="4">
    <source>
        <dbReference type="RuleBase" id="RU364078"/>
    </source>
</evidence>
<keyword evidence="1 3" id="KW-0210">Decarboxylase</keyword>
<dbReference type="EMBL" id="JACRTL010000001">
    <property type="protein sequence ID" value="MBC8609569.1"/>
    <property type="molecule type" value="Genomic_DNA"/>
</dbReference>
<protein>
    <recommendedName>
        <fullName evidence="3">Coenzyme A biosynthesis bifunctional protein CoaBC</fullName>
    </recommendedName>
    <alternativeName>
        <fullName evidence="3">DNA/pantothenate metabolism flavoprotein</fullName>
    </alternativeName>
    <alternativeName>
        <fullName evidence="3">Phosphopantothenoylcysteine synthetase/decarboxylase</fullName>
        <shortName evidence="3">PPCS-PPCDC</shortName>
    </alternativeName>
    <domain>
        <recommendedName>
            <fullName evidence="3">Phosphopantothenoylcysteine decarboxylase</fullName>
            <shortName evidence="3">PPC decarboxylase</shortName>
            <shortName evidence="3">PPC-DC</shortName>
            <ecNumber evidence="3">4.1.1.36</ecNumber>
        </recommendedName>
        <alternativeName>
            <fullName evidence="3">CoaC</fullName>
        </alternativeName>
    </domain>
    <domain>
        <recommendedName>
            <fullName evidence="3">Phosphopantothenate--cysteine ligase</fullName>
            <ecNumber evidence="3">6.3.2.5</ecNumber>
        </recommendedName>
        <alternativeName>
            <fullName evidence="3">CoaB</fullName>
        </alternativeName>
        <alternativeName>
            <fullName evidence="3">Phosphopantothenoylcysteine synthetase</fullName>
            <shortName evidence="3">PPC synthetase</shortName>
            <shortName evidence="3">PPC-S</shortName>
        </alternativeName>
    </domain>
</protein>
<dbReference type="SUPFAM" id="SSF102645">
    <property type="entry name" value="CoaB-like"/>
    <property type="match status" value="1"/>
</dbReference>
<comment type="catalytic activity">
    <reaction evidence="3 4">
        <text>(R)-4'-phosphopantothenate + L-cysteine + CTP = N-[(R)-4-phosphopantothenoyl]-L-cysteine + CMP + diphosphate + H(+)</text>
        <dbReference type="Rhea" id="RHEA:19397"/>
        <dbReference type="ChEBI" id="CHEBI:10986"/>
        <dbReference type="ChEBI" id="CHEBI:15378"/>
        <dbReference type="ChEBI" id="CHEBI:33019"/>
        <dbReference type="ChEBI" id="CHEBI:35235"/>
        <dbReference type="ChEBI" id="CHEBI:37563"/>
        <dbReference type="ChEBI" id="CHEBI:59458"/>
        <dbReference type="ChEBI" id="CHEBI:60377"/>
        <dbReference type="EC" id="6.3.2.5"/>
    </reaction>
</comment>
<keyword evidence="8" id="KW-1185">Reference proteome</keyword>
<comment type="function">
    <text evidence="4">Catalyzes two steps in the biosynthesis of coenzyme A. In the first step cysteine is conjugated to 4'-phosphopantothenate to form 4-phosphopantothenoylcysteine, in the latter compound is decarboxylated to form 4'-phosphopantotheine.</text>
</comment>
<dbReference type="Gene3D" id="3.40.50.10300">
    <property type="entry name" value="CoaB-like"/>
    <property type="match status" value="1"/>
</dbReference>
<keyword evidence="3 4" id="KW-0285">Flavoprotein</keyword>
<dbReference type="PANTHER" id="PTHR14359:SF6">
    <property type="entry name" value="PHOSPHOPANTOTHENOYLCYSTEINE DECARBOXYLASE"/>
    <property type="match status" value="1"/>
</dbReference>
<dbReference type="GO" id="GO:0004633">
    <property type="term" value="F:phosphopantothenoylcysteine decarboxylase activity"/>
    <property type="evidence" value="ECO:0007669"/>
    <property type="project" value="UniProtKB-UniRule"/>
</dbReference>
<dbReference type="SUPFAM" id="SSF52507">
    <property type="entry name" value="Homo-oligomeric flavin-containing Cys decarboxylases, HFCD"/>
    <property type="match status" value="1"/>
</dbReference>
<feature type="binding site" evidence="3">
    <location>
        <position position="338"/>
    </location>
    <ligand>
        <name>CTP</name>
        <dbReference type="ChEBI" id="CHEBI:37563"/>
    </ligand>
</feature>
<comment type="caution">
    <text evidence="3">Lacks conserved residue(s) required for the propagation of feature annotation.</text>
</comment>
<evidence type="ECO:0000256" key="2">
    <source>
        <dbReference type="ARBA" id="ARBA00023239"/>
    </source>
</evidence>
<keyword evidence="3" id="KW-0511">Multifunctional enzyme</keyword>
<dbReference type="Pfam" id="PF02441">
    <property type="entry name" value="Flavoprotein"/>
    <property type="match status" value="1"/>
</dbReference>
<dbReference type="InterPro" id="IPR003382">
    <property type="entry name" value="Flavoprotein"/>
</dbReference>
<feature type="binding site" evidence="3">
    <location>
        <position position="324"/>
    </location>
    <ligand>
        <name>CTP</name>
        <dbReference type="ChEBI" id="CHEBI:37563"/>
    </ligand>
</feature>
<dbReference type="EC" id="4.1.1.36" evidence="3"/>
<comment type="cofactor">
    <cofactor evidence="3">
        <name>Mg(2+)</name>
        <dbReference type="ChEBI" id="CHEBI:18420"/>
    </cofactor>
</comment>
<keyword evidence="3" id="KW-0460">Magnesium</keyword>
<gene>
    <name evidence="3 7" type="primary">coaBC</name>
    <name evidence="7" type="ORF">H8702_00350</name>
</gene>
<dbReference type="InterPro" id="IPR007085">
    <property type="entry name" value="DNA/pantothenate-metab_flavo_C"/>
</dbReference>
<comment type="caution">
    <text evidence="7">The sequence shown here is derived from an EMBL/GenBank/DDBJ whole genome shotgun (WGS) entry which is preliminary data.</text>
</comment>
<evidence type="ECO:0000259" key="6">
    <source>
        <dbReference type="Pfam" id="PF04127"/>
    </source>
</evidence>
<dbReference type="GO" id="GO:0010181">
    <property type="term" value="F:FMN binding"/>
    <property type="evidence" value="ECO:0007669"/>
    <property type="project" value="UniProtKB-UniRule"/>
</dbReference>
<evidence type="ECO:0000256" key="1">
    <source>
        <dbReference type="ARBA" id="ARBA00022793"/>
    </source>
</evidence>
<dbReference type="GO" id="GO:0046872">
    <property type="term" value="F:metal ion binding"/>
    <property type="evidence" value="ECO:0007669"/>
    <property type="project" value="UniProtKB-KW"/>
</dbReference>
<comment type="pathway">
    <text evidence="3 4">Cofactor biosynthesis; coenzyme A biosynthesis; CoA from (R)-pantothenate: step 3/5.</text>
</comment>
<dbReference type="Pfam" id="PF04127">
    <property type="entry name" value="DFP"/>
    <property type="match status" value="1"/>
</dbReference>
<dbReference type="HAMAP" id="MF_02225">
    <property type="entry name" value="CoaBC"/>
    <property type="match status" value="1"/>
</dbReference>
<dbReference type="OrthoDB" id="9802554at2"/>